<evidence type="ECO:0000313" key="7">
    <source>
        <dbReference type="WBParaSite" id="Smp_144560.1"/>
    </source>
</evidence>
<dbReference type="InterPro" id="IPR011992">
    <property type="entry name" value="EF-hand-dom_pair"/>
</dbReference>
<dbReference type="FunCoup" id="A0A3Q0KNY1">
    <property type="interactions" value="1556"/>
</dbReference>
<sequence length="369" mass="43689">MICFSLSKQLNWTRGPSWWYLKLESLVVVSEMIIFALFLLTINYIVSVPVIPTFDNAEEAAQYKKYLEEAPKAINVDPKTLDSARKVFVENSLDDLLLLWNTSLRDKDDETKRYLVEKLIKTHLEKAADSHRNTMGGVVHKTLPGYEAESPNKIVDKLKKLDDEQERKYQEHVAKEKSDMVQKFSKFTEEERARMLKSLKELAEKHKRHPRIHQPGSQDQLKEYWEKYEGLDEQSFNSRTLFADIDLDGDGYLNIHEVEAFLQTELEKVYNPEDPDYDPWEERHDQKKMRQKFMDRFDTDGNYLVSRDEFLRGVNQPYPSYDRDWMTAQNEEDMFKTNEEELRRLVSEAQSKEQNRQQTTTEQPNVQNV</sequence>
<dbReference type="WBParaSite" id="Smp_144560.1">
    <property type="protein sequence ID" value="Smp_144560.1"/>
    <property type="gene ID" value="Smp_144560"/>
</dbReference>
<proteinExistence type="predicted"/>
<dbReference type="Gene3D" id="1.10.238.10">
    <property type="entry name" value="EF-hand"/>
    <property type="match status" value="1"/>
</dbReference>
<reference evidence="6" key="1">
    <citation type="journal article" date="2012" name="PLoS Negl. Trop. Dis.">
        <title>A systematically improved high quality genome and transcriptome of the human blood fluke Schistosoma mansoni.</title>
        <authorList>
            <person name="Protasio A.V."/>
            <person name="Tsai I.J."/>
            <person name="Babbage A."/>
            <person name="Nichol S."/>
            <person name="Hunt M."/>
            <person name="Aslett M.A."/>
            <person name="De Silva N."/>
            <person name="Velarde G.S."/>
            <person name="Anderson T.J."/>
            <person name="Clark R.C."/>
            <person name="Davidson C."/>
            <person name="Dillon G.P."/>
            <person name="Holroyd N.E."/>
            <person name="LoVerde P.T."/>
            <person name="Lloyd C."/>
            <person name="McQuillan J."/>
            <person name="Oliveira G."/>
            <person name="Otto T.D."/>
            <person name="Parker-Manuel S.J."/>
            <person name="Quail M.A."/>
            <person name="Wilson R.A."/>
            <person name="Zerlotini A."/>
            <person name="Dunne D.W."/>
            <person name="Berriman M."/>
        </authorList>
    </citation>
    <scope>NUCLEOTIDE SEQUENCE [LARGE SCALE GENOMIC DNA]</scope>
    <source>
        <strain evidence="6">Puerto Rican</strain>
    </source>
</reference>
<dbReference type="PROSITE" id="PS00018">
    <property type="entry name" value="EF_HAND_1"/>
    <property type="match status" value="1"/>
</dbReference>
<name>A0A3Q0KNY1_SCHMA</name>
<evidence type="ECO:0000259" key="5">
    <source>
        <dbReference type="PROSITE" id="PS50222"/>
    </source>
</evidence>
<reference evidence="7" key="2">
    <citation type="submission" date="2018-12" db="UniProtKB">
        <authorList>
            <consortium name="WormBaseParasite"/>
        </authorList>
    </citation>
    <scope>IDENTIFICATION</scope>
    <source>
        <strain evidence="7">Puerto Rican</strain>
    </source>
</reference>
<accession>A0A3Q0KNY1</accession>
<feature type="transmembrane region" description="Helical" evidence="4">
    <location>
        <begin position="21"/>
        <end position="46"/>
    </location>
</feature>
<feature type="domain" description="EF-hand" evidence="5">
    <location>
        <begin position="285"/>
        <end position="320"/>
    </location>
</feature>
<keyword evidence="6" id="KW-1185">Reference proteome</keyword>
<dbReference type="PROSITE" id="PS50222">
    <property type="entry name" value="EF_HAND_2"/>
    <property type="match status" value="2"/>
</dbReference>
<dbReference type="STRING" id="6183.A0A3Q0KNY1"/>
<organism evidence="6 7">
    <name type="scientific">Schistosoma mansoni</name>
    <name type="common">Blood fluke</name>
    <dbReference type="NCBI Taxonomy" id="6183"/>
    <lineage>
        <taxon>Eukaryota</taxon>
        <taxon>Metazoa</taxon>
        <taxon>Spiralia</taxon>
        <taxon>Lophotrochozoa</taxon>
        <taxon>Platyhelminthes</taxon>
        <taxon>Trematoda</taxon>
        <taxon>Digenea</taxon>
        <taxon>Strigeidida</taxon>
        <taxon>Schistosomatoidea</taxon>
        <taxon>Schistosomatidae</taxon>
        <taxon>Schistosoma</taxon>
    </lineage>
</organism>
<dbReference type="Pfam" id="PF13499">
    <property type="entry name" value="EF-hand_7"/>
    <property type="match status" value="1"/>
</dbReference>
<protein>
    <submittedName>
        <fullName evidence="7">Putative nucleobindin</fullName>
    </submittedName>
</protein>
<keyword evidence="1" id="KW-0732">Signal</keyword>
<dbReference type="InParanoid" id="A0A3Q0KNY1"/>
<dbReference type="AlphaFoldDB" id="A0A3Q0KNY1"/>
<keyword evidence="4" id="KW-1133">Transmembrane helix</keyword>
<keyword evidence="2" id="KW-0106">Calcium</keyword>
<evidence type="ECO:0000256" key="2">
    <source>
        <dbReference type="ARBA" id="ARBA00022837"/>
    </source>
</evidence>
<dbReference type="InterPro" id="IPR018247">
    <property type="entry name" value="EF_Hand_1_Ca_BS"/>
</dbReference>
<dbReference type="GO" id="GO:0005509">
    <property type="term" value="F:calcium ion binding"/>
    <property type="evidence" value="ECO:0007669"/>
    <property type="project" value="InterPro"/>
</dbReference>
<dbReference type="SUPFAM" id="SSF47473">
    <property type="entry name" value="EF-hand"/>
    <property type="match status" value="1"/>
</dbReference>
<feature type="region of interest" description="Disordered" evidence="3">
    <location>
        <begin position="346"/>
        <end position="369"/>
    </location>
</feature>
<feature type="compositionally biased region" description="Polar residues" evidence="3">
    <location>
        <begin position="356"/>
        <end position="369"/>
    </location>
</feature>
<dbReference type="InterPro" id="IPR002048">
    <property type="entry name" value="EF_hand_dom"/>
</dbReference>
<keyword evidence="4" id="KW-0812">Transmembrane</keyword>
<feature type="compositionally biased region" description="Basic and acidic residues" evidence="3">
    <location>
        <begin position="346"/>
        <end position="355"/>
    </location>
</feature>
<evidence type="ECO:0000256" key="4">
    <source>
        <dbReference type="SAM" id="Phobius"/>
    </source>
</evidence>
<evidence type="ECO:0000256" key="1">
    <source>
        <dbReference type="ARBA" id="ARBA00022729"/>
    </source>
</evidence>
<dbReference type="PANTHER" id="PTHR19237:SF20">
    <property type="entry name" value="NUCLEOBINDIN 1"/>
    <property type="match status" value="1"/>
</dbReference>
<dbReference type="Proteomes" id="UP000008854">
    <property type="component" value="Unassembled WGS sequence"/>
</dbReference>
<dbReference type="InterPro" id="IPR040250">
    <property type="entry name" value="Nucleobindin"/>
</dbReference>
<dbReference type="GO" id="GO:0070062">
    <property type="term" value="C:extracellular exosome"/>
    <property type="evidence" value="ECO:0007669"/>
    <property type="project" value="TreeGrafter"/>
</dbReference>
<dbReference type="GO" id="GO:0005793">
    <property type="term" value="C:endoplasmic reticulum-Golgi intermediate compartment"/>
    <property type="evidence" value="ECO:0007669"/>
    <property type="project" value="TreeGrafter"/>
</dbReference>
<feature type="domain" description="EF-hand" evidence="5">
    <location>
        <begin position="233"/>
        <end position="268"/>
    </location>
</feature>
<evidence type="ECO:0000256" key="3">
    <source>
        <dbReference type="SAM" id="MobiDB-lite"/>
    </source>
</evidence>
<dbReference type="PANTHER" id="PTHR19237">
    <property type="entry name" value="NUCLEOBINDIN"/>
    <property type="match status" value="1"/>
</dbReference>
<evidence type="ECO:0000313" key="6">
    <source>
        <dbReference type="Proteomes" id="UP000008854"/>
    </source>
</evidence>
<keyword evidence="4" id="KW-0472">Membrane</keyword>